<dbReference type="EMBL" id="BMPQ01000020">
    <property type="protein sequence ID" value="GGK93538.1"/>
    <property type="molecule type" value="Genomic_DNA"/>
</dbReference>
<dbReference type="RefSeq" id="WP_189325200.1">
    <property type="nucleotide sequence ID" value="NZ_BMPQ01000020.1"/>
</dbReference>
<comment type="caution">
    <text evidence="1">The sequence shown here is derived from an EMBL/GenBank/DDBJ whole genome shotgun (WGS) entry which is preliminary data.</text>
</comment>
<evidence type="ECO:0000313" key="1">
    <source>
        <dbReference type="EMBL" id="GGK93538.1"/>
    </source>
</evidence>
<dbReference type="NCBIfam" id="TIGR04267">
    <property type="entry name" value="mod_HExxH"/>
    <property type="match status" value="1"/>
</dbReference>
<organism evidence="1 2">
    <name type="scientific">Streptomyces flaveus</name>
    <dbReference type="NCBI Taxonomy" id="66370"/>
    <lineage>
        <taxon>Bacteria</taxon>
        <taxon>Bacillati</taxon>
        <taxon>Actinomycetota</taxon>
        <taxon>Actinomycetes</taxon>
        <taxon>Kitasatosporales</taxon>
        <taxon>Streptomycetaceae</taxon>
        <taxon>Streptomyces</taxon>
        <taxon>Streptomyces aurantiacus group</taxon>
    </lineage>
</organism>
<evidence type="ECO:0000313" key="2">
    <source>
        <dbReference type="Proteomes" id="UP000637788"/>
    </source>
</evidence>
<keyword evidence="2" id="KW-1185">Reference proteome</keyword>
<dbReference type="InterPro" id="IPR026337">
    <property type="entry name" value="AKG_HExxH"/>
</dbReference>
<reference evidence="1" key="2">
    <citation type="submission" date="2020-09" db="EMBL/GenBank/DDBJ databases">
        <authorList>
            <person name="Sun Q."/>
            <person name="Ohkuma M."/>
        </authorList>
    </citation>
    <scope>NUCLEOTIDE SEQUENCE</scope>
    <source>
        <strain evidence="1">JCM 3035</strain>
    </source>
</reference>
<sequence length="633" mass="68039">MPGESAARAELPFHRLSAVSLQSLARGEGGADTIAEILTAERSRRLLLLRALDEGVSEDEGLSEGGPPQASGTALSHREAWSLLERVQRQAPGVFEDVLMSPSTGMWVSRALRQMRGKSAEDAPLWVVLGHLSALAAAAGARAGLDFSLAVPVRRGLVSLPTLGCAVLPVREPWSVAQVEARQGELRISGGGGQVLVPRDAEANSPDWHAVRHVVLESGVRPKRLPLDELDPYRTFPRPSEPRLLSAAEAEAWEGMLAEAWEILLRDEPESAEGMRQGLLSLVPTPARERFRPHSETAGDAFGGVTASCPDDVPQLAATLVHEFQHTKLGGLIHLQPLINAQATQAAQDPEELFYAPWRDDPRPLSGLLQGIYAFTGVTRFWRAHRYAAGAAQASSEHFEFALWRTQVWSTLNLVRGHEQLTPLGRHVIEGLREQCAQWLADPVPDAEAELAREAAADHRARWRAHHLRPPAAAVEEAVRAWRRGDDRAPAGLAAEPELVPDSEVRFLDSAAVLVRHRLSDSDGAWRHAAAQGSGEAAGVEGATAADVLLACDDRAGARAAFVAQLSGKGAPVAAWAGLGRALAGEGQARNTASRLLLGFPERARAVHEAVEAAQGRAPDPVRLAEWLGRGET</sequence>
<dbReference type="Proteomes" id="UP000637788">
    <property type="component" value="Unassembled WGS sequence"/>
</dbReference>
<reference evidence="1" key="1">
    <citation type="journal article" date="2014" name="Int. J. Syst. Evol. Microbiol.">
        <title>Complete genome sequence of Corynebacterium casei LMG S-19264T (=DSM 44701T), isolated from a smear-ripened cheese.</title>
        <authorList>
            <consortium name="US DOE Joint Genome Institute (JGI-PGF)"/>
            <person name="Walter F."/>
            <person name="Albersmeier A."/>
            <person name="Kalinowski J."/>
            <person name="Ruckert C."/>
        </authorList>
    </citation>
    <scope>NUCLEOTIDE SEQUENCE</scope>
    <source>
        <strain evidence="1">JCM 3035</strain>
    </source>
</reference>
<name>A0A917R7T5_9ACTN</name>
<proteinExistence type="predicted"/>
<gene>
    <name evidence="1" type="ORF">GCM10010094_62940</name>
</gene>
<dbReference type="AlphaFoldDB" id="A0A917R7T5"/>
<protein>
    <submittedName>
        <fullName evidence="1">HEXXH motif domain-containing protein</fullName>
    </submittedName>
</protein>
<accession>A0A917R7T5</accession>